<dbReference type="InterPro" id="IPR002577">
    <property type="entry name" value="HTH_HxlR"/>
</dbReference>
<comment type="caution">
    <text evidence="5">The sequence shown here is derived from an EMBL/GenBank/DDBJ whole genome shotgun (WGS) entry which is preliminary data.</text>
</comment>
<gene>
    <name evidence="5" type="ORF">FC32_GL000701</name>
</gene>
<dbReference type="eggNOG" id="COG1733">
    <property type="taxonomic scope" value="Bacteria"/>
</dbReference>
<keyword evidence="3" id="KW-0804">Transcription</keyword>
<dbReference type="GO" id="GO:0003677">
    <property type="term" value="F:DNA binding"/>
    <property type="evidence" value="ECO:0007669"/>
    <property type="project" value="UniProtKB-KW"/>
</dbReference>
<dbReference type="PANTHER" id="PTHR33204">
    <property type="entry name" value="TRANSCRIPTIONAL REGULATOR, MARR FAMILY"/>
    <property type="match status" value="1"/>
</dbReference>
<feature type="domain" description="HTH hxlR-type" evidence="4">
    <location>
        <begin position="8"/>
        <end position="106"/>
    </location>
</feature>
<dbReference type="STRING" id="1423724.FC32_GL000701"/>
<dbReference type="OrthoDB" id="9791143at2"/>
<dbReference type="InterPro" id="IPR036388">
    <property type="entry name" value="WH-like_DNA-bd_sf"/>
</dbReference>
<keyword evidence="2" id="KW-0238">DNA-binding</keyword>
<evidence type="ECO:0000313" key="5">
    <source>
        <dbReference type="EMBL" id="KRL83447.1"/>
    </source>
</evidence>
<dbReference type="AlphaFoldDB" id="A0A0R1TQ01"/>
<keyword evidence="6" id="KW-1185">Reference proteome</keyword>
<protein>
    <submittedName>
        <fullName evidence="5">Transcriptional regulator</fullName>
    </submittedName>
</protein>
<proteinExistence type="predicted"/>
<reference evidence="5 6" key="1">
    <citation type="journal article" date="2015" name="Genome Announc.">
        <title>Expanding the biotechnology potential of lactobacilli through comparative genomics of 213 strains and associated genera.</title>
        <authorList>
            <person name="Sun Z."/>
            <person name="Harris H.M."/>
            <person name="McCann A."/>
            <person name="Guo C."/>
            <person name="Argimon S."/>
            <person name="Zhang W."/>
            <person name="Yang X."/>
            <person name="Jeffery I.B."/>
            <person name="Cooney J.C."/>
            <person name="Kagawa T.F."/>
            <person name="Liu W."/>
            <person name="Song Y."/>
            <person name="Salvetti E."/>
            <person name="Wrobel A."/>
            <person name="Rasinkangas P."/>
            <person name="Parkhill J."/>
            <person name="Rea M.C."/>
            <person name="O'Sullivan O."/>
            <person name="Ritari J."/>
            <person name="Douillard F.P."/>
            <person name="Paul Ross R."/>
            <person name="Yang R."/>
            <person name="Briner A.E."/>
            <person name="Felis G.E."/>
            <person name="de Vos W.M."/>
            <person name="Barrangou R."/>
            <person name="Klaenhammer T.R."/>
            <person name="Caufield P.W."/>
            <person name="Cui Y."/>
            <person name="Zhang H."/>
            <person name="O'Toole P.W."/>
        </authorList>
    </citation>
    <scope>NUCLEOTIDE SEQUENCE [LARGE SCALE GENOMIC DNA]</scope>
    <source>
        <strain evidence="5 6">DSM 16634</strain>
    </source>
</reference>
<accession>A0A0R1TQ01</accession>
<dbReference type="Gene3D" id="1.10.10.10">
    <property type="entry name" value="Winged helix-like DNA-binding domain superfamily/Winged helix DNA-binding domain"/>
    <property type="match status" value="1"/>
</dbReference>
<dbReference type="Pfam" id="PF01638">
    <property type="entry name" value="HxlR"/>
    <property type="match status" value="1"/>
</dbReference>
<dbReference type="PATRIC" id="fig|1423724.4.peg.739"/>
<sequence>MAEKIYHLAVDVTLKSISGKWKTAILCNLGTKPMRTGELKRQLPGISQRILTKQLKELVENDIICRKVYPQTPPQVEYSLTAHGKSLREILLLMSKWGEKQVAKQNKQGKPTKILDHNLTGFEKM</sequence>
<dbReference type="RefSeq" id="WP_025086566.1">
    <property type="nucleotide sequence ID" value="NZ_AZFT01000053.1"/>
</dbReference>
<name>A0A0R1TQ01_9LACO</name>
<evidence type="ECO:0000259" key="4">
    <source>
        <dbReference type="PROSITE" id="PS51118"/>
    </source>
</evidence>
<dbReference type="InterPro" id="IPR036390">
    <property type="entry name" value="WH_DNA-bd_sf"/>
</dbReference>
<dbReference type="PANTHER" id="PTHR33204:SF29">
    <property type="entry name" value="TRANSCRIPTIONAL REGULATOR"/>
    <property type="match status" value="1"/>
</dbReference>
<evidence type="ECO:0000313" key="6">
    <source>
        <dbReference type="Proteomes" id="UP000051324"/>
    </source>
</evidence>
<evidence type="ECO:0000256" key="1">
    <source>
        <dbReference type="ARBA" id="ARBA00023015"/>
    </source>
</evidence>
<organism evidence="5 6">
    <name type="scientific">Ligilactobacillus apodemi DSM 16634 = JCM 16172</name>
    <dbReference type="NCBI Taxonomy" id="1423724"/>
    <lineage>
        <taxon>Bacteria</taxon>
        <taxon>Bacillati</taxon>
        <taxon>Bacillota</taxon>
        <taxon>Bacilli</taxon>
        <taxon>Lactobacillales</taxon>
        <taxon>Lactobacillaceae</taxon>
        <taxon>Ligilactobacillus</taxon>
    </lineage>
</organism>
<evidence type="ECO:0000256" key="3">
    <source>
        <dbReference type="ARBA" id="ARBA00023163"/>
    </source>
</evidence>
<dbReference type="SUPFAM" id="SSF46785">
    <property type="entry name" value="Winged helix' DNA-binding domain"/>
    <property type="match status" value="1"/>
</dbReference>
<dbReference type="PROSITE" id="PS51118">
    <property type="entry name" value="HTH_HXLR"/>
    <property type="match status" value="1"/>
</dbReference>
<dbReference type="Proteomes" id="UP000051324">
    <property type="component" value="Unassembled WGS sequence"/>
</dbReference>
<dbReference type="EMBL" id="AZFT01000053">
    <property type="protein sequence ID" value="KRL83447.1"/>
    <property type="molecule type" value="Genomic_DNA"/>
</dbReference>
<keyword evidence="1" id="KW-0805">Transcription regulation</keyword>
<evidence type="ECO:0000256" key="2">
    <source>
        <dbReference type="ARBA" id="ARBA00023125"/>
    </source>
</evidence>